<name>A0A852ZXB3_9ACTN</name>
<dbReference type="Proteomes" id="UP000567795">
    <property type="component" value="Unassembled WGS sequence"/>
</dbReference>
<evidence type="ECO:0000313" key="3">
    <source>
        <dbReference type="Proteomes" id="UP000567795"/>
    </source>
</evidence>
<dbReference type="InterPro" id="IPR032330">
    <property type="entry name" value="EF-G-binding_C"/>
</dbReference>
<accession>A0A852ZXB3</accession>
<evidence type="ECO:0000313" key="2">
    <source>
        <dbReference type="EMBL" id="NYI06839.1"/>
    </source>
</evidence>
<organism evidence="2 3">
    <name type="scientific">Allostreptomyces psammosilenae</name>
    <dbReference type="NCBI Taxonomy" id="1892865"/>
    <lineage>
        <taxon>Bacteria</taxon>
        <taxon>Bacillati</taxon>
        <taxon>Actinomycetota</taxon>
        <taxon>Actinomycetes</taxon>
        <taxon>Kitasatosporales</taxon>
        <taxon>Streptomycetaceae</taxon>
        <taxon>Allostreptomyces</taxon>
    </lineage>
</organism>
<evidence type="ECO:0000259" key="1">
    <source>
        <dbReference type="Pfam" id="PF16571"/>
    </source>
</evidence>
<dbReference type="Pfam" id="PF16571">
    <property type="entry name" value="FBP_C"/>
    <property type="match status" value="1"/>
</dbReference>
<sequence length="164" mass="17559">MNCSKGEARRLNLPRGLADLPWEHLDFLGWRDPGAPDRSYLVAEREGGPEAAGGLVGVTLRMPAGVRKSLMKSNVCAVCVTPHPGTGVLLQTAARAGASGRQGNSVGQYMCADLACSLYVRGRKKPEMGGRPTESLTVEERIRRLRANLDAFLSEVLRESVAAG</sequence>
<protein>
    <recommendedName>
        <fullName evidence="1">Elongation factor G-binding protein C-terminal treble-clef zinc-finger domain-containing protein</fullName>
    </recommendedName>
</protein>
<feature type="domain" description="Elongation factor G-binding protein C-terminal treble-clef zinc-finger" evidence="1">
    <location>
        <begin position="1"/>
        <end position="156"/>
    </location>
</feature>
<keyword evidence="3" id="KW-1185">Reference proteome</keyword>
<reference evidence="2 3" key="1">
    <citation type="submission" date="2020-07" db="EMBL/GenBank/DDBJ databases">
        <title>Sequencing the genomes of 1000 actinobacteria strains.</title>
        <authorList>
            <person name="Klenk H.-P."/>
        </authorList>
    </citation>
    <scope>NUCLEOTIDE SEQUENCE [LARGE SCALE GENOMIC DNA]</scope>
    <source>
        <strain evidence="2 3">DSM 42178</strain>
    </source>
</reference>
<proteinExistence type="predicted"/>
<gene>
    <name evidence="2" type="ORF">FHU37_003782</name>
</gene>
<dbReference type="AlphaFoldDB" id="A0A852ZXB3"/>
<dbReference type="EMBL" id="JACBZD010000001">
    <property type="protein sequence ID" value="NYI06839.1"/>
    <property type="molecule type" value="Genomic_DNA"/>
</dbReference>
<comment type="caution">
    <text evidence="2">The sequence shown here is derived from an EMBL/GenBank/DDBJ whole genome shotgun (WGS) entry which is preliminary data.</text>
</comment>